<name>A0A016SZW8_9BILA</name>
<dbReference type="EMBL" id="JARK01001490">
    <property type="protein sequence ID" value="EYB95995.1"/>
    <property type="molecule type" value="Genomic_DNA"/>
</dbReference>
<evidence type="ECO:0000313" key="1">
    <source>
        <dbReference type="EMBL" id="EYB95995.1"/>
    </source>
</evidence>
<gene>
    <name evidence="1" type="primary">Acey_s0154.g2977</name>
    <name evidence="1" type="ORF">Y032_0154g2977</name>
</gene>
<dbReference type="AlphaFoldDB" id="A0A016SZW8"/>
<reference evidence="2" key="1">
    <citation type="journal article" date="2015" name="Nat. Genet.">
        <title>The genome and transcriptome of the zoonotic hookworm Ancylostoma ceylanicum identify infection-specific gene families.</title>
        <authorList>
            <person name="Schwarz E.M."/>
            <person name="Hu Y."/>
            <person name="Antoshechkin I."/>
            <person name="Miller M.M."/>
            <person name="Sternberg P.W."/>
            <person name="Aroian R.V."/>
        </authorList>
    </citation>
    <scope>NUCLEOTIDE SEQUENCE</scope>
    <source>
        <strain evidence="2">HY135</strain>
    </source>
</reference>
<protein>
    <submittedName>
        <fullName evidence="1">Uncharacterized protein</fullName>
    </submittedName>
</protein>
<organism evidence="1 2">
    <name type="scientific">Ancylostoma ceylanicum</name>
    <dbReference type="NCBI Taxonomy" id="53326"/>
    <lineage>
        <taxon>Eukaryota</taxon>
        <taxon>Metazoa</taxon>
        <taxon>Ecdysozoa</taxon>
        <taxon>Nematoda</taxon>
        <taxon>Chromadorea</taxon>
        <taxon>Rhabditida</taxon>
        <taxon>Rhabditina</taxon>
        <taxon>Rhabditomorpha</taxon>
        <taxon>Strongyloidea</taxon>
        <taxon>Ancylostomatidae</taxon>
        <taxon>Ancylostomatinae</taxon>
        <taxon>Ancylostoma</taxon>
    </lineage>
</organism>
<keyword evidence="2" id="KW-1185">Reference proteome</keyword>
<comment type="caution">
    <text evidence="1">The sequence shown here is derived from an EMBL/GenBank/DDBJ whole genome shotgun (WGS) entry which is preliminary data.</text>
</comment>
<accession>A0A016SZW8</accession>
<sequence>MEGRALIVNQCLCIVCEVDKVCEVILVLAAWRSTGIDHVPLTVGDDESAFFADSGSTLRDRAASVGIAAAMAIHRIFLVGSQFSR</sequence>
<dbReference type="Proteomes" id="UP000024635">
    <property type="component" value="Unassembled WGS sequence"/>
</dbReference>
<evidence type="ECO:0000313" key="2">
    <source>
        <dbReference type="Proteomes" id="UP000024635"/>
    </source>
</evidence>
<proteinExistence type="predicted"/>